<dbReference type="Gene3D" id="2.60.40.1080">
    <property type="match status" value="1"/>
</dbReference>
<comment type="caution">
    <text evidence="5">The sequence shown here is derived from an EMBL/GenBank/DDBJ whole genome shotgun (WGS) entry which is preliminary data.</text>
</comment>
<evidence type="ECO:0000256" key="3">
    <source>
        <dbReference type="SAM" id="SignalP"/>
    </source>
</evidence>
<dbReference type="InterPro" id="IPR018337">
    <property type="entry name" value="Cell_wall/Cho-bd_repeat"/>
</dbReference>
<dbReference type="SUPFAM" id="SSF69360">
    <property type="entry name" value="Cell wall binding repeat"/>
    <property type="match status" value="1"/>
</dbReference>
<feature type="repeat" description="Cell wall-binding" evidence="2">
    <location>
        <begin position="346"/>
        <end position="365"/>
    </location>
</feature>
<feature type="domain" description="SCP" evidence="4">
    <location>
        <begin position="88"/>
        <end position="199"/>
    </location>
</feature>
<keyword evidence="6" id="KW-1185">Reference proteome</keyword>
<dbReference type="SUPFAM" id="SSF55797">
    <property type="entry name" value="PR-1-like"/>
    <property type="match status" value="1"/>
</dbReference>
<feature type="signal peptide" evidence="3">
    <location>
        <begin position="1"/>
        <end position="35"/>
    </location>
</feature>
<feature type="repeat" description="Cell wall-binding" evidence="2">
    <location>
        <begin position="407"/>
        <end position="426"/>
    </location>
</feature>
<name>A0A7K1T7X2_9ACTN</name>
<dbReference type="Gene3D" id="3.40.33.10">
    <property type="entry name" value="CAP"/>
    <property type="match status" value="1"/>
</dbReference>
<keyword evidence="3" id="KW-0732">Signal</keyword>
<dbReference type="Pfam" id="PF00188">
    <property type="entry name" value="CAP"/>
    <property type="match status" value="1"/>
</dbReference>
<dbReference type="Proteomes" id="UP000488839">
    <property type="component" value="Unassembled WGS sequence"/>
</dbReference>
<dbReference type="PANTHER" id="PTHR31157:SF1">
    <property type="entry name" value="SCP DOMAIN-CONTAINING PROTEIN"/>
    <property type="match status" value="1"/>
</dbReference>
<evidence type="ECO:0000313" key="6">
    <source>
        <dbReference type="Proteomes" id="UP000488839"/>
    </source>
</evidence>
<gene>
    <name evidence="5" type="ORF">GO707_10940</name>
</gene>
<feature type="repeat" description="Cell wall-binding" evidence="2">
    <location>
        <begin position="366"/>
        <end position="385"/>
    </location>
</feature>
<proteinExistence type="predicted"/>
<feature type="repeat" description="Cell wall-binding" evidence="2">
    <location>
        <begin position="427"/>
        <end position="446"/>
    </location>
</feature>
<organism evidence="5 6">
    <name type="scientific">Adlercreutzia rubneri</name>
    <dbReference type="NCBI Taxonomy" id="2916441"/>
    <lineage>
        <taxon>Bacteria</taxon>
        <taxon>Bacillati</taxon>
        <taxon>Actinomycetota</taxon>
        <taxon>Coriobacteriia</taxon>
        <taxon>Eggerthellales</taxon>
        <taxon>Eggerthellaceae</taxon>
        <taxon>Adlercreutzia</taxon>
    </lineage>
</organism>
<evidence type="ECO:0000259" key="4">
    <source>
        <dbReference type="Pfam" id="PF00188"/>
    </source>
</evidence>
<dbReference type="InterPro" id="IPR014044">
    <property type="entry name" value="CAP_dom"/>
</dbReference>
<dbReference type="PANTHER" id="PTHR31157">
    <property type="entry name" value="SCP DOMAIN-CONTAINING PROTEIN"/>
    <property type="match status" value="1"/>
</dbReference>
<reference evidence="5 6" key="1">
    <citation type="submission" date="2019-11" db="EMBL/GenBank/DDBJ databases">
        <title>Whole genome shotgun sequencing (WGS) data from Adlercreutzia equolifaciens ResAG-91, Eggerthella lenta MRI-F36, MRI-F37, MRI-F40, ResAG-49, ResAG-88, ResAG-121, ResAG-145, and Gordonibacter sp. ResAG-5, ResAG-26, ResAG-43, ResAG-50, ResAG-59.</title>
        <authorList>
            <person name="Stoll D.A."/>
            <person name="Danylec N."/>
            <person name="Franz C.M.A.P."/>
            <person name="Huch M."/>
        </authorList>
    </citation>
    <scope>NUCLEOTIDE SEQUENCE [LARGE SCALE GENOMIC DNA]</scope>
    <source>
        <strain evidence="5 6">ResAG-91</strain>
    </source>
</reference>
<dbReference type="PROSITE" id="PS51170">
    <property type="entry name" value="CW"/>
    <property type="match status" value="6"/>
</dbReference>
<feature type="chain" id="PRO_5029449901" description="SCP domain-containing protein" evidence="3">
    <location>
        <begin position="36"/>
        <end position="524"/>
    </location>
</feature>
<evidence type="ECO:0000256" key="1">
    <source>
        <dbReference type="ARBA" id="ARBA00022737"/>
    </source>
</evidence>
<evidence type="ECO:0000313" key="5">
    <source>
        <dbReference type="EMBL" id="MVN59736.1"/>
    </source>
</evidence>
<accession>A0A7K1T7X2</accession>
<evidence type="ECO:0000256" key="2">
    <source>
        <dbReference type="PROSITE-ProRule" id="PRU00591"/>
    </source>
</evidence>
<protein>
    <recommendedName>
        <fullName evidence="4">SCP domain-containing protein</fullName>
    </recommendedName>
</protein>
<dbReference type="Pfam" id="PF19127">
    <property type="entry name" value="Choline_bind_3"/>
    <property type="match status" value="2"/>
</dbReference>
<feature type="repeat" description="Cell wall-binding" evidence="2">
    <location>
        <begin position="447"/>
        <end position="466"/>
    </location>
</feature>
<feature type="repeat" description="Cell wall-binding" evidence="2">
    <location>
        <begin position="467"/>
        <end position="486"/>
    </location>
</feature>
<dbReference type="SUPFAM" id="SSF49373">
    <property type="entry name" value="Invasin/intimin cell-adhesion fragments"/>
    <property type="match status" value="1"/>
</dbReference>
<dbReference type="Gene3D" id="2.10.270.10">
    <property type="entry name" value="Cholin Binding"/>
    <property type="match status" value="3"/>
</dbReference>
<keyword evidence="1" id="KW-0677">Repeat</keyword>
<dbReference type="EMBL" id="WPOO01000026">
    <property type="protein sequence ID" value="MVN59736.1"/>
    <property type="molecule type" value="Genomic_DNA"/>
</dbReference>
<dbReference type="AlphaFoldDB" id="A0A7K1T7X2"/>
<dbReference type="CDD" id="cd05379">
    <property type="entry name" value="CAP_bacterial"/>
    <property type="match status" value="1"/>
</dbReference>
<dbReference type="Pfam" id="PF01473">
    <property type="entry name" value="Choline_bind_1"/>
    <property type="match status" value="3"/>
</dbReference>
<dbReference type="InterPro" id="IPR035940">
    <property type="entry name" value="CAP_sf"/>
</dbReference>
<dbReference type="InterPro" id="IPR008964">
    <property type="entry name" value="Invasin/intimin_cell_adhesion"/>
</dbReference>
<sequence>MSCARMRGKSARAMAFAGALALAVALWVAPGQALAEEAPESAIGVGVSTSVPDEYGVIALLAESGIPMTADALVVDVEQEYGQAYEVLDLVNAERAKEGLSPLAMDRGLLEAAMQRAVEISYYFSHERPDGTDCWTAFPEGKETVGENIAMMQPGPDWVMNSWMNSSGHRANILDPDFTTIGIGCVYVGEAGPYWVQCFGDGVAASFARPSDRSLTVKCDVRAEWLKSENFEFRQTGYTTNVGADYAFQPEVRFINQGDGSGNFVCELDPATFSWSSSKPSVFSVDRDNGTIIGKAPGSASVIASIGSKVRIEAPIVVEDESSQYGTWKKSGGKWWFQLEDGSYPYSQWARIDGDWYHFDRSGYMQTGWLKLGKSWYYLKSSGPMAEGWQKVGGAWYYLNPGSGAMATGWKQVGGTWYYLKGSGAMATGWQKVGGSWYYLKGSGAMAVGWQKIGGTWYYLKDSGAMATGWRQIDGHWYFLSGSGAMAKNKWVGDYYVTGSGAMATNTWIGKYHVNAAGKWDQTR</sequence>